<dbReference type="PANTHER" id="PTHR24171:SF8">
    <property type="entry name" value="BRCA1-ASSOCIATED RING DOMAIN PROTEIN 1"/>
    <property type="match status" value="1"/>
</dbReference>
<sequence length="353" mass="38010">MVYDSMAAWDRSNFQFNDAIQSRGGSWSGDFSFEYGPGSTIAREDYTPPSPPSSIGETAHITDRVYTLSPPVSPTLSPVATTRTDSAISPFDLQPTTPSELSDKEKKRLAHRLYIASCEGDTDSIHQLLDLGVDINTPTIVRDLYDAFKPPKPGTLSPLAGAAGKGQLDAVELLIAHGAAINPTMKQSSSAPLHQACKANDVEIARFLLEVGADVNNLNCYKTSPIMYAVKHGKPDLVQLILSYNPDLSIPSFINTAAIHWAVWPGHERNMELLLRAGADPNHLMGDGSTPLHCAALSGFTEMVKVLLSFGADPKRRNLDGATPAVAAEKFGFTEPAEVLRAAEKEGVVKGER</sequence>
<dbReference type="SMART" id="SM00248">
    <property type="entry name" value="ANK"/>
    <property type="match status" value="6"/>
</dbReference>
<dbReference type="GO" id="GO:0085020">
    <property type="term" value="P:protein K6-linked ubiquitination"/>
    <property type="evidence" value="ECO:0007669"/>
    <property type="project" value="TreeGrafter"/>
</dbReference>
<name>A0A6A6PLF1_9PEZI</name>
<keyword evidence="5" id="KW-1185">Reference proteome</keyword>
<dbReference type="InterPro" id="IPR036770">
    <property type="entry name" value="Ankyrin_rpt-contain_sf"/>
</dbReference>
<dbReference type="OrthoDB" id="539213at2759"/>
<organism evidence="4 5">
    <name type="scientific">Neohortaea acidophila</name>
    <dbReference type="NCBI Taxonomy" id="245834"/>
    <lineage>
        <taxon>Eukaryota</taxon>
        <taxon>Fungi</taxon>
        <taxon>Dikarya</taxon>
        <taxon>Ascomycota</taxon>
        <taxon>Pezizomycotina</taxon>
        <taxon>Dothideomycetes</taxon>
        <taxon>Dothideomycetidae</taxon>
        <taxon>Mycosphaerellales</taxon>
        <taxon>Teratosphaeriaceae</taxon>
        <taxon>Neohortaea</taxon>
    </lineage>
</organism>
<evidence type="ECO:0000256" key="3">
    <source>
        <dbReference type="PROSITE-ProRule" id="PRU00023"/>
    </source>
</evidence>
<dbReference type="EMBL" id="MU001639">
    <property type="protein sequence ID" value="KAF2480484.1"/>
    <property type="molecule type" value="Genomic_DNA"/>
</dbReference>
<reference evidence="4" key="1">
    <citation type="journal article" date="2020" name="Stud. Mycol.">
        <title>101 Dothideomycetes genomes: a test case for predicting lifestyles and emergence of pathogens.</title>
        <authorList>
            <person name="Haridas S."/>
            <person name="Albert R."/>
            <person name="Binder M."/>
            <person name="Bloem J."/>
            <person name="Labutti K."/>
            <person name="Salamov A."/>
            <person name="Andreopoulos B."/>
            <person name="Baker S."/>
            <person name="Barry K."/>
            <person name="Bills G."/>
            <person name="Bluhm B."/>
            <person name="Cannon C."/>
            <person name="Castanera R."/>
            <person name="Culley D."/>
            <person name="Daum C."/>
            <person name="Ezra D."/>
            <person name="Gonzalez J."/>
            <person name="Henrissat B."/>
            <person name="Kuo A."/>
            <person name="Liang C."/>
            <person name="Lipzen A."/>
            <person name="Lutzoni F."/>
            <person name="Magnuson J."/>
            <person name="Mondo S."/>
            <person name="Nolan M."/>
            <person name="Ohm R."/>
            <person name="Pangilinan J."/>
            <person name="Park H.-J."/>
            <person name="Ramirez L."/>
            <person name="Alfaro M."/>
            <person name="Sun H."/>
            <person name="Tritt A."/>
            <person name="Yoshinaga Y."/>
            <person name="Zwiers L.-H."/>
            <person name="Turgeon B."/>
            <person name="Goodwin S."/>
            <person name="Spatafora J."/>
            <person name="Crous P."/>
            <person name="Grigoriev I."/>
        </authorList>
    </citation>
    <scope>NUCLEOTIDE SEQUENCE</scope>
    <source>
        <strain evidence="4">CBS 113389</strain>
    </source>
</reference>
<evidence type="ECO:0000256" key="1">
    <source>
        <dbReference type="ARBA" id="ARBA00022737"/>
    </source>
</evidence>
<dbReference type="PROSITE" id="PS50088">
    <property type="entry name" value="ANK_REPEAT"/>
    <property type="match status" value="2"/>
</dbReference>
<feature type="repeat" description="ANK" evidence="3">
    <location>
        <begin position="287"/>
        <end position="319"/>
    </location>
</feature>
<keyword evidence="2 3" id="KW-0040">ANK repeat</keyword>
<gene>
    <name evidence="4" type="ORF">BDY17DRAFT_348057</name>
</gene>
<evidence type="ECO:0000313" key="5">
    <source>
        <dbReference type="Proteomes" id="UP000799767"/>
    </source>
</evidence>
<dbReference type="RefSeq" id="XP_033587054.1">
    <property type="nucleotide sequence ID" value="XM_033738136.1"/>
</dbReference>
<dbReference type="InterPro" id="IPR002110">
    <property type="entry name" value="Ankyrin_rpt"/>
</dbReference>
<dbReference type="Pfam" id="PF12796">
    <property type="entry name" value="Ank_2"/>
    <property type="match status" value="2"/>
</dbReference>
<dbReference type="AlphaFoldDB" id="A0A6A6PLF1"/>
<dbReference type="PROSITE" id="PS50297">
    <property type="entry name" value="ANK_REP_REGION"/>
    <property type="match status" value="2"/>
</dbReference>
<dbReference type="GO" id="GO:0004842">
    <property type="term" value="F:ubiquitin-protein transferase activity"/>
    <property type="evidence" value="ECO:0007669"/>
    <property type="project" value="TreeGrafter"/>
</dbReference>
<feature type="repeat" description="ANK" evidence="3">
    <location>
        <begin position="188"/>
        <end position="220"/>
    </location>
</feature>
<accession>A0A6A6PLF1</accession>
<evidence type="ECO:0000256" key="2">
    <source>
        <dbReference type="ARBA" id="ARBA00023043"/>
    </source>
</evidence>
<keyword evidence="1" id="KW-0677">Repeat</keyword>
<dbReference type="Gene3D" id="1.25.40.20">
    <property type="entry name" value="Ankyrin repeat-containing domain"/>
    <property type="match status" value="2"/>
</dbReference>
<dbReference type="GeneID" id="54479138"/>
<proteinExistence type="predicted"/>
<dbReference type="PANTHER" id="PTHR24171">
    <property type="entry name" value="ANKYRIN REPEAT DOMAIN-CONTAINING PROTEIN 39-RELATED"/>
    <property type="match status" value="1"/>
</dbReference>
<protein>
    <submittedName>
        <fullName evidence="4">Ankyrin repeat-containing domain protein</fullName>
    </submittedName>
</protein>
<dbReference type="Proteomes" id="UP000799767">
    <property type="component" value="Unassembled WGS sequence"/>
</dbReference>
<evidence type="ECO:0000313" key="4">
    <source>
        <dbReference type="EMBL" id="KAF2480484.1"/>
    </source>
</evidence>
<dbReference type="SUPFAM" id="SSF48403">
    <property type="entry name" value="Ankyrin repeat"/>
    <property type="match status" value="1"/>
</dbReference>